<gene>
    <name evidence="1" type="ORF">F4Y42_11100</name>
</gene>
<dbReference type="EMBL" id="VXRG01000092">
    <property type="protein sequence ID" value="MXY93979.1"/>
    <property type="molecule type" value="Genomic_DNA"/>
</dbReference>
<name>A0A6B0YVE1_9CHLR</name>
<evidence type="ECO:0000313" key="1">
    <source>
        <dbReference type="EMBL" id="MXY93979.1"/>
    </source>
</evidence>
<evidence type="ECO:0008006" key="2">
    <source>
        <dbReference type="Google" id="ProtNLM"/>
    </source>
</evidence>
<dbReference type="SUPFAM" id="SSF50331">
    <property type="entry name" value="MOP-like"/>
    <property type="match status" value="1"/>
</dbReference>
<comment type="caution">
    <text evidence="1">The sequence shown here is derived from an EMBL/GenBank/DDBJ whole genome shotgun (WGS) entry which is preliminary data.</text>
</comment>
<protein>
    <recommendedName>
        <fullName evidence="2">TOBE domain-containing protein</fullName>
    </recommendedName>
</protein>
<accession>A0A6B0YVE1</accession>
<proteinExistence type="predicted"/>
<organism evidence="1">
    <name type="scientific">Caldilineaceae bacterium SB0664_bin_27</name>
    <dbReference type="NCBI Taxonomy" id="2605260"/>
    <lineage>
        <taxon>Bacteria</taxon>
        <taxon>Bacillati</taxon>
        <taxon>Chloroflexota</taxon>
        <taxon>Caldilineae</taxon>
        <taxon>Caldilineales</taxon>
        <taxon>Caldilineaceae</taxon>
    </lineage>
</organism>
<dbReference type="InterPro" id="IPR008995">
    <property type="entry name" value="Mo/tungstate-bd_C_term_dom"/>
</dbReference>
<dbReference type="Gene3D" id="2.40.50.140">
    <property type="entry name" value="Nucleic acid-binding proteins"/>
    <property type="match status" value="1"/>
</dbReference>
<sequence length="78" mass="8687">MTLVPDAGDSSEGSLAEVFVGEPLGRDNSVDVRIDDLHLCVLADPRQPMKFGDPVHLQFNGERVQLFDPETEYSLLWT</sequence>
<dbReference type="InterPro" id="IPR012340">
    <property type="entry name" value="NA-bd_OB-fold"/>
</dbReference>
<dbReference type="AlphaFoldDB" id="A0A6B0YVE1"/>
<reference evidence="1" key="1">
    <citation type="submission" date="2019-09" db="EMBL/GenBank/DDBJ databases">
        <title>Characterisation of the sponge microbiome using genome-centric metagenomics.</title>
        <authorList>
            <person name="Engelberts J.P."/>
            <person name="Robbins S.J."/>
            <person name="De Goeij J.M."/>
            <person name="Aranda M."/>
            <person name="Bell S.C."/>
            <person name="Webster N.S."/>
        </authorList>
    </citation>
    <scope>NUCLEOTIDE SEQUENCE</scope>
    <source>
        <strain evidence="1">SB0664_bin_27</strain>
    </source>
</reference>